<name>R4Z1L7_9ACTN</name>
<feature type="domain" description="AB hydrolase-1" evidence="1">
    <location>
        <begin position="33"/>
        <end position="268"/>
    </location>
</feature>
<dbReference type="AlphaFoldDB" id="R4Z1L7"/>
<dbReference type="InterPro" id="IPR050266">
    <property type="entry name" value="AB_hydrolase_sf"/>
</dbReference>
<dbReference type="PRINTS" id="PR00111">
    <property type="entry name" value="ABHYDROLASE"/>
</dbReference>
<dbReference type="InterPro" id="IPR029058">
    <property type="entry name" value="AB_hydrolase_fold"/>
</dbReference>
<dbReference type="SUPFAM" id="SSF53474">
    <property type="entry name" value="alpha/beta-Hydrolases"/>
    <property type="match status" value="1"/>
</dbReference>
<comment type="caution">
    <text evidence="2">The sequence shown here is derived from an EMBL/GenBank/DDBJ whole genome shotgun (WGS) entry which is preliminary data.</text>
</comment>
<dbReference type="HOGENOM" id="CLU_020336_50_4_11"/>
<dbReference type="InterPro" id="IPR000639">
    <property type="entry name" value="Epox_hydrolase-like"/>
</dbReference>
<evidence type="ECO:0000259" key="1">
    <source>
        <dbReference type="Pfam" id="PF00561"/>
    </source>
</evidence>
<protein>
    <submittedName>
        <fullName evidence="2">Putative Alpha/beta hydrolase fold protein</fullName>
    </submittedName>
</protein>
<sequence length="288" mass="30458">MSPLRGDAPVGHLDGPSPTWRLDFDEAGAGGSPLLLVHGFTGGRADFADWIEPLAQLGHHVVVPDLRGHGATGGPDDPGGYSLELFATDLLALADDLGWNRFDLLGHSMGGFIAQQLIAERPERVSRLVLMDTTHGPVPGMDPEILELGIALAQSEGMQGLADVIDAFGASPLETAAARSIRETRPDLVALDRAKFLAAKPAMYATMGRLLVSGPDRLDRMAHVRAPTLVMVGEQDGPFLDGSRALARTIPGAELAVIPEAGHSPQREAPDAWWEAFSRFLAASTATG</sequence>
<dbReference type="PANTHER" id="PTHR43798">
    <property type="entry name" value="MONOACYLGLYCEROL LIPASE"/>
    <property type="match status" value="1"/>
</dbReference>
<dbReference type="Gene3D" id="3.40.50.1820">
    <property type="entry name" value="alpha/beta hydrolase"/>
    <property type="match status" value="1"/>
</dbReference>
<dbReference type="RefSeq" id="WP_012228759.1">
    <property type="nucleotide sequence ID" value="NZ_HG422565.1"/>
</dbReference>
<dbReference type="PRINTS" id="PR00412">
    <property type="entry name" value="EPOXHYDRLASE"/>
</dbReference>
<dbReference type="InterPro" id="IPR000073">
    <property type="entry name" value="AB_hydrolase_1"/>
</dbReference>
<dbReference type="STRING" id="1229780.BN381_410039"/>
<keyword evidence="3" id="KW-1185">Reference proteome</keyword>
<dbReference type="Proteomes" id="UP000018291">
    <property type="component" value="Unassembled WGS sequence"/>
</dbReference>
<dbReference type="eggNOG" id="COG2267">
    <property type="taxonomic scope" value="Bacteria"/>
</dbReference>
<reference evidence="2 3" key="1">
    <citation type="journal article" date="2013" name="ISME J.">
        <title>Metabolic model for the filamentous 'Candidatus Microthrix parvicella' based on genomic and metagenomic analyses.</title>
        <authorList>
            <person name="Jon McIlroy S."/>
            <person name="Kristiansen R."/>
            <person name="Albertsen M."/>
            <person name="Michael Karst S."/>
            <person name="Rossetti S."/>
            <person name="Lund Nielsen J."/>
            <person name="Tandoi V."/>
            <person name="James Seviour R."/>
            <person name="Nielsen P.H."/>
        </authorList>
    </citation>
    <scope>NUCLEOTIDE SEQUENCE [LARGE SCALE GENOMIC DNA]</scope>
    <source>
        <strain evidence="2 3">RN1</strain>
    </source>
</reference>
<evidence type="ECO:0000313" key="3">
    <source>
        <dbReference type="Proteomes" id="UP000018291"/>
    </source>
</evidence>
<gene>
    <name evidence="2" type="ORF">BN381_410039</name>
</gene>
<accession>R4Z1L7</accession>
<evidence type="ECO:0000313" key="2">
    <source>
        <dbReference type="EMBL" id="CCM64570.1"/>
    </source>
</evidence>
<dbReference type="EMBL" id="CANL01000036">
    <property type="protein sequence ID" value="CCM64570.1"/>
    <property type="molecule type" value="Genomic_DNA"/>
</dbReference>
<dbReference type="GO" id="GO:0016787">
    <property type="term" value="F:hydrolase activity"/>
    <property type="evidence" value="ECO:0007669"/>
    <property type="project" value="UniProtKB-KW"/>
</dbReference>
<proteinExistence type="predicted"/>
<dbReference type="Pfam" id="PF00561">
    <property type="entry name" value="Abhydrolase_1"/>
    <property type="match status" value="1"/>
</dbReference>
<keyword evidence="2" id="KW-0378">Hydrolase</keyword>
<organism evidence="2 3">
    <name type="scientific">Candidatus Neomicrothrix parvicella RN1</name>
    <dbReference type="NCBI Taxonomy" id="1229780"/>
    <lineage>
        <taxon>Bacteria</taxon>
        <taxon>Bacillati</taxon>
        <taxon>Actinomycetota</taxon>
        <taxon>Acidimicrobiia</taxon>
        <taxon>Acidimicrobiales</taxon>
        <taxon>Microthrixaceae</taxon>
        <taxon>Candidatus Neomicrothrix</taxon>
    </lineage>
</organism>